<dbReference type="InterPro" id="IPR036890">
    <property type="entry name" value="HATPase_C_sf"/>
</dbReference>
<dbReference type="EMBL" id="JAKZBV010000001">
    <property type="protein sequence ID" value="MCH6471184.1"/>
    <property type="molecule type" value="Genomic_DNA"/>
</dbReference>
<dbReference type="PRINTS" id="PR00344">
    <property type="entry name" value="BCTRLSENSOR"/>
</dbReference>
<dbReference type="PROSITE" id="PS50109">
    <property type="entry name" value="HIS_KIN"/>
    <property type="match status" value="1"/>
</dbReference>
<dbReference type="SMART" id="SM00387">
    <property type="entry name" value="HATPase_c"/>
    <property type="match status" value="1"/>
</dbReference>
<comment type="caution">
    <text evidence="11">The sequence shown here is derived from an EMBL/GenBank/DDBJ whole genome shotgun (WGS) entry which is preliminary data.</text>
</comment>
<evidence type="ECO:0000256" key="1">
    <source>
        <dbReference type="ARBA" id="ARBA00000085"/>
    </source>
</evidence>
<dbReference type="InterPro" id="IPR003661">
    <property type="entry name" value="HisK_dim/P_dom"/>
</dbReference>
<evidence type="ECO:0000256" key="8">
    <source>
        <dbReference type="SAM" id="MobiDB-lite"/>
    </source>
</evidence>
<dbReference type="InterPro" id="IPR036097">
    <property type="entry name" value="HisK_dim/P_sf"/>
</dbReference>
<keyword evidence="4" id="KW-0597">Phosphoprotein</keyword>
<gene>
    <name evidence="11" type="ORF">L0M17_14555</name>
</gene>
<evidence type="ECO:0000313" key="11">
    <source>
        <dbReference type="EMBL" id="MCH6471184.1"/>
    </source>
</evidence>
<dbReference type="Gene3D" id="1.10.287.130">
    <property type="match status" value="1"/>
</dbReference>
<dbReference type="Gene3D" id="3.30.450.20">
    <property type="entry name" value="PAS domain"/>
    <property type="match status" value="1"/>
</dbReference>
<dbReference type="SUPFAM" id="SSF47384">
    <property type="entry name" value="Homodimeric domain of signal transducing histidine kinase"/>
    <property type="match status" value="1"/>
</dbReference>
<feature type="transmembrane region" description="Helical" evidence="9">
    <location>
        <begin position="98"/>
        <end position="124"/>
    </location>
</feature>
<proteinExistence type="predicted"/>
<dbReference type="CDD" id="cd00075">
    <property type="entry name" value="HATPase"/>
    <property type="match status" value="1"/>
</dbReference>
<dbReference type="CDD" id="cd00082">
    <property type="entry name" value="HisKA"/>
    <property type="match status" value="1"/>
</dbReference>
<protein>
    <recommendedName>
        <fullName evidence="3">histidine kinase</fullName>
        <ecNumber evidence="3">2.7.13.3</ecNumber>
    </recommendedName>
</protein>
<dbReference type="InterPro" id="IPR005467">
    <property type="entry name" value="His_kinase_dom"/>
</dbReference>
<keyword evidence="7" id="KW-0902">Two-component regulatory system</keyword>
<dbReference type="GO" id="GO:0016301">
    <property type="term" value="F:kinase activity"/>
    <property type="evidence" value="ECO:0007669"/>
    <property type="project" value="UniProtKB-KW"/>
</dbReference>
<name>A0ABS9U3C7_9MICC</name>
<evidence type="ECO:0000256" key="2">
    <source>
        <dbReference type="ARBA" id="ARBA00004236"/>
    </source>
</evidence>
<evidence type="ECO:0000256" key="7">
    <source>
        <dbReference type="ARBA" id="ARBA00023012"/>
    </source>
</evidence>
<dbReference type="SMART" id="SM00388">
    <property type="entry name" value="HisKA"/>
    <property type="match status" value="1"/>
</dbReference>
<dbReference type="PANTHER" id="PTHR43047">
    <property type="entry name" value="TWO-COMPONENT HISTIDINE PROTEIN KINASE"/>
    <property type="match status" value="1"/>
</dbReference>
<evidence type="ECO:0000256" key="6">
    <source>
        <dbReference type="ARBA" id="ARBA00022777"/>
    </source>
</evidence>
<feature type="region of interest" description="Disordered" evidence="8">
    <location>
        <begin position="549"/>
        <end position="578"/>
    </location>
</feature>
<evidence type="ECO:0000313" key="12">
    <source>
        <dbReference type="Proteomes" id="UP001202922"/>
    </source>
</evidence>
<feature type="transmembrane region" description="Helical" evidence="9">
    <location>
        <begin position="29"/>
        <end position="49"/>
    </location>
</feature>
<dbReference type="RefSeq" id="WP_241054801.1">
    <property type="nucleotide sequence ID" value="NZ_JAKZBV010000001.1"/>
</dbReference>
<dbReference type="EC" id="2.7.13.3" evidence="3"/>
<sequence>MRQPRTQEREWTRGLHVFYYQLSPRKRMALGQVPLAASIALVVPVAALSHPGMAADPLFRLGVLLQACLLALAAALPWERLPPGLALAIPLLDFVPIGLVRVAGLGTSMQLGVLTAIPVVWLAWSGLHPRFCLSMTFLGPLLTVWIPLAAAGNHEPGAYADVLVLPAMMLATGAVVHMLAVSSADQQRSLREARDRLQRTLEGSAREKRLLDAVLETVPVGVQAVDAAGRTSMANRQQYLNKTLAGRVPGADQDWPGIFDAAGHPLPPEQQPVMRAVRGESFSDYIIRLGEGAAQRMFSTSARPIGAPGAADGAVLAFTDVTALIQAIASKDDFLANVSHELRTPLTSVLGYIDLLRSAPGLPQNVRDGLTVVRRNAERLHRLVTDLLTAASGGIDARPAPCDLAEIVRLALASAAPAAEAAGISLHDATIDRPLPVVVDAERVAQLLDNLISNAIKYTLLGGSVTVRAARTRGGAEITVSDTGIGMSEEEAASVFDRFYRAEAARAARVPGVGLGLAIAKAIVEAHRGSIECVSRLAAGTTFTVFLPDPAPEAGQRRNEEAFAPAGQAAEREEDHHG</sequence>
<feature type="domain" description="Histidine kinase" evidence="10">
    <location>
        <begin position="337"/>
        <end position="551"/>
    </location>
</feature>
<dbReference type="InterPro" id="IPR004358">
    <property type="entry name" value="Sig_transdc_His_kin-like_C"/>
</dbReference>
<dbReference type="Pfam" id="PF02518">
    <property type="entry name" value="HATPase_c"/>
    <property type="match status" value="1"/>
</dbReference>
<dbReference type="InterPro" id="IPR003594">
    <property type="entry name" value="HATPase_dom"/>
</dbReference>
<feature type="transmembrane region" description="Helical" evidence="9">
    <location>
        <begin position="162"/>
        <end position="181"/>
    </location>
</feature>
<dbReference type="Gene3D" id="3.30.565.10">
    <property type="entry name" value="Histidine kinase-like ATPase, C-terminal domain"/>
    <property type="match status" value="1"/>
</dbReference>
<evidence type="ECO:0000259" key="10">
    <source>
        <dbReference type="PROSITE" id="PS50109"/>
    </source>
</evidence>
<dbReference type="SUPFAM" id="SSF55874">
    <property type="entry name" value="ATPase domain of HSP90 chaperone/DNA topoisomerase II/histidine kinase"/>
    <property type="match status" value="1"/>
</dbReference>
<keyword evidence="12" id="KW-1185">Reference proteome</keyword>
<comment type="catalytic activity">
    <reaction evidence="1">
        <text>ATP + protein L-histidine = ADP + protein N-phospho-L-histidine.</text>
        <dbReference type="EC" id="2.7.13.3"/>
    </reaction>
</comment>
<organism evidence="11 12">
    <name type="scientific">Sinomonas terrae</name>
    <dbReference type="NCBI Taxonomy" id="2908838"/>
    <lineage>
        <taxon>Bacteria</taxon>
        <taxon>Bacillati</taxon>
        <taxon>Actinomycetota</taxon>
        <taxon>Actinomycetes</taxon>
        <taxon>Micrococcales</taxon>
        <taxon>Micrococcaceae</taxon>
        <taxon>Sinomonas</taxon>
    </lineage>
</organism>
<keyword evidence="5" id="KW-0808">Transferase</keyword>
<comment type="subcellular location">
    <subcellularLocation>
        <location evidence="2">Cell membrane</location>
    </subcellularLocation>
</comment>
<keyword evidence="9" id="KW-0812">Transmembrane</keyword>
<keyword evidence="6 11" id="KW-0418">Kinase</keyword>
<evidence type="ECO:0000256" key="5">
    <source>
        <dbReference type="ARBA" id="ARBA00022679"/>
    </source>
</evidence>
<keyword evidence="9" id="KW-0472">Membrane</keyword>
<dbReference type="PANTHER" id="PTHR43047:SF72">
    <property type="entry name" value="OSMOSENSING HISTIDINE PROTEIN KINASE SLN1"/>
    <property type="match status" value="1"/>
</dbReference>
<accession>A0ABS9U3C7</accession>
<dbReference type="Proteomes" id="UP001202922">
    <property type="component" value="Unassembled WGS sequence"/>
</dbReference>
<reference evidence="11 12" key="1">
    <citation type="submission" date="2022-03" db="EMBL/GenBank/DDBJ databases">
        <title>Sinomonas sp. isolated from a soil.</title>
        <authorList>
            <person name="Han J."/>
            <person name="Kim D.-U."/>
        </authorList>
    </citation>
    <scope>NUCLEOTIDE SEQUENCE [LARGE SCALE GENOMIC DNA]</scope>
    <source>
        <strain evidence="11 12">5-5</strain>
    </source>
</reference>
<evidence type="ECO:0000256" key="4">
    <source>
        <dbReference type="ARBA" id="ARBA00022553"/>
    </source>
</evidence>
<feature type="transmembrane region" description="Helical" evidence="9">
    <location>
        <begin position="131"/>
        <end position="150"/>
    </location>
</feature>
<evidence type="ECO:0000256" key="9">
    <source>
        <dbReference type="SAM" id="Phobius"/>
    </source>
</evidence>
<keyword evidence="9" id="KW-1133">Transmembrane helix</keyword>
<evidence type="ECO:0000256" key="3">
    <source>
        <dbReference type="ARBA" id="ARBA00012438"/>
    </source>
</evidence>
<dbReference type="Pfam" id="PF00512">
    <property type="entry name" value="HisKA"/>
    <property type="match status" value="1"/>
</dbReference>